<evidence type="ECO:0000256" key="4">
    <source>
        <dbReference type="ARBA" id="ARBA00022500"/>
    </source>
</evidence>
<sequence length="136" mass="15393">MRSFASLVKLARFKVEELQRQMAMLDDSRAHLEGRAAELERSVPEEQIAADATKEGYLAYGSYAQAVIVRKENLNVSLVEIDAQTAALRVQLEDAFRELKKFELMEERRLKQIAEANAKAEQAELDEIAGVRAARR</sequence>
<dbReference type="GO" id="GO:0006935">
    <property type="term" value="P:chemotaxis"/>
    <property type="evidence" value="ECO:0007669"/>
    <property type="project" value="UniProtKB-KW"/>
</dbReference>
<keyword evidence="9" id="KW-0175">Coiled coil</keyword>
<keyword evidence="4" id="KW-0145">Chemotaxis</keyword>
<keyword evidence="2" id="KW-0813">Transport</keyword>
<keyword evidence="8" id="KW-1006">Bacterial flagellum protein export</keyword>
<gene>
    <name evidence="10" type="ORF">MNBD_ALPHA06-1610</name>
</gene>
<organism evidence="10">
    <name type="scientific">hydrothermal vent metagenome</name>
    <dbReference type="NCBI Taxonomy" id="652676"/>
    <lineage>
        <taxon>unclassified sequences</taxon>
        <taxon>metagenomes</taxon>
        <taxon>ecological metagenomes</taxon>
    </lineage>
</organism>
<evidence type="ECO:0000256" key="1">
    <source>
        <dbReference type="ARBA" id="ARBA00004413"/>
    </source>
</evidence>
<keyword evidence="3" id="KW-1003">Cell membrane</keyword>
<dbReference type="GO" id="GO:0044781">
    <property type="term" value="P:bacterial-type flagellum organization"/>
    <property type="evidence" value="ECO:0007669"/>
    <property type="project" value="UniProtKB-KW"/>
</dbReference>
<keyword evidence="10" id="KW-0969">Cilium</keyword>
<evidence type="ECO:0000256" key="3">
    <source>
        <dbReference type="ARBA" id="ARBA00022475"/>
    </source>
</evidence>
<protein>
    <submittedName>
        <fullName evidence="10">Flagellar protein FliJ</fullName>
    </submittedName>
</protein>
<dbReference type="EMBL" id="UOEE01000080">
    <property type="protein sequence ID" value="VAV88946.1"/>
    <property type="molecule type" value="Genomic_DNA"/>
</dbReference>
<dbReference type="GO" id="GO:0005886">
    <property type="term" value="C:plasma membrane"/>
    <property type="evidence" value="ECO:0007669"/>
    <property type="project" value="UniProtKB-SubCell"/>
</dbReference>
<keyword evidence="6" id="KW-0653">Protein transport</keyword>
<evidence type="ECO:0000256" key="9">
    <source>
        <dbReference type="SAM" id="Coils"/>
    </source>
</evidence>
<dbReference type="GO" id="GO:0071973">
    <property type="term" value="P:bacterial-type flagellum-dependent cell motility"/>
    <property type="evidence" value="ECO:0007669"/>
    <property type="project" value="InterPro"/>
</dbReference>
<dbReference type="AlphaFoldDB" id="A0A3B0RJH2"/>
<evidence type="ECO:0000256" key="5">
    <source>
        <dbReference type="ARBA" id="ARBA00022795"/>
    </source>
</evidence>
<dbReference type="Pfam" id="PF02050">
    <property type="entry name" value="FliJ"/>
    <property type="match status" value="1"/>
</dbReference>
<dbReference type="Gene3D" id="1.10.287.1700">
    <property type="match status" value="1"/>
</dbReference>
<dbReference type="GO" id="GO:0009288">
    <property type="term" value="C:bacterial-type flagellum"/>
    <property type="evidence" value="ECO:0007669"/>
    <property type="project" value="InterPro"/>
</dbReference>
<evidence type="ECO:0000256" key="7">
    <source>
        <dbReference type="ARBA" id="ARBA00023136"/>
    </source>
</evidence>
<feature type="coiled-coil region" evidence="9">
    <location>
        <begin position="15"/>
        <end position="42"/>
    </location>
</feature>
<dbReference type="InterPro" id="IPR053716">
    <property type="entry name" value="Flag_assembly_chemotaxis_eff"/>
</dbReference>
<dbReference type="InterPro" id="IPR012823">
    <property type="entry name" value="Flagell_FliJ"/>
</dbReference>
<keyword evidence="10" id="KW-0282">Flagellum</keyword>
<reference evidence="10" key="1">
    <citation type="submission" date="2018-06" db="EMBL/GenBank/DDBJ databases">
        <authorList>
            <person name="Zhirakovskaya E."/>
        </authorList>
    </citation>
    <scope>NUCLEOTIDE SEQUENCE</scope>
</reference>
<evidence type="ECO:0000313" key="10">
    <source>
        <dbReference type="EMBL" id="VAV88946.1"/>
    </source>
</evidence>
<proteinExistence type="predicted"/>
<accession>A0A3B0RJH2</accession>
<keyword evidence="5" id="KW-1005">Bacterial flagellum biogenesis</keyword>
<name>A0A3B0RJH2_9ZZZZ</name>
<evidence type="ECO:0000256" key="2">
    <source>
        <dbReference type="ARBA" id="ARBA00022448"/>
    </source>
</evidence>
<keyword evidence="10" id="KW-0966">Cell projection</keyword>
<evidence type="ECO:0000256" key="8">
    <source>
        <dbReference type="ARBA" id="ARBA00023225"/>
    </source>
</evidence>
<keyword evidence="7" id="KW-0472">Membrane</keyword>
<comment type="subcellular location">
    <subcellularLocation>
        <location evidence="1">Cell membrane</location>
        <topology evidence="1">Peripheral membrane protein</topology>
        <orientation evidence="1">Cytoplasmic side</orientation>
    </subcellularLocation>
</comment>
<dbReference type="GO" id="GO:0015031">
    <property type="term" value="P:protein transport"/>
    <property type="evidence" value="ECO:0007669"/>
    <property type="project" value="UniProtKB-KW"/>
</dbReference>
<evidence type="ECO:0000256" key="6">
    <source>
        <dbReference type="ARBA" id="ARBA00022927"/>
    </source>
</evidence>